<dbReference type="GO" id="GO:0000978">
    <property type="term" value="F:RNA polymerase II cis-regulatory region sequence-specific DNA binding"/>
    <property type="evidence" value="ECO:0007669"/>
    <property type="project" value="TreeGrafter"/>
</dbReference>
<feature type="compositionally biased region" description="Low complexity" evidence="5">
    <location>
        <begin position="529"/>
        <end position="540"/>
    </location>
</feature>
<feature type="compositionally biased region" description="Pro residues" evidence="5">
    <location>
        <begin position="99"/>
        <end position="110"/>
    </location>
</feature>
<dbReference type="eggNOG" id="KOG1721">
    <property type="taxonomic scope" value="Eukaryota"/>
</dbReference>
<feature type="compositionally biased region" description="Basic and acidic residues" evidence="5">
    <location>
        <begin position="365"/>
        <end position="375"/>
    </location>
</feature>
<dbReference type="AlphaFoldDB" id="A0A061HBL7"/>
<feature type="region of interest" description="Disordered" evidence="5">
    <location>
        <begin position="514"/>
        <end position="613"/>
    </location>
</feature>
<dbReference type="SUPFAM" id="SSF57667">
    <property type="entry name" value="beta-beta-alpha zinc fingers"/>
    <property type="match status" value="1"/>
</dbReference>
<proteinExistence type="predicted"/>
<dbReference type="GO" id="GO:0008270">
    <property type="term" value="F:zinc ion binding"/>
    <property type="evidence" value="ECO:0007669"/>
    <property type="project" value="UniProtKB-KW"/>
</dbReference>
<dbReference type="HOGENOM" id="CLU_344551_0_0_1"/>
<evidence type="ECO:0000259" key="6">
    <source>
        <dbReference type="PROSITE" id="PS50157"/>
    </source>
</evidence>
<feature type="domain" description="C2H2-type" evidence="6">
    <location>
        <begin position="490"/>
        <end position="520"/>
    </location>
</feature>
<feature type="compositionally biased region" description="Polar residues" evidence="5">
    <location>
        <begin position="1"/>
        <end position="34"/>
    </location>
</feature>
<dbReference type="PROSITE" id="PS00028">
    <property type="entry name" value="ZINC_FINGER_C2H2_1"/>
    <property type="match status" value="1"/>
</dbReference>
<feature type="domain" description="C2H2-type" evidence="6">
    <location>
        <begin position="462"/>
        <end position="489"/>
    </location>
</feature>
<dbReference type="GO" id="GO:0000981">
    <property type="term" value="F:DNA-binding transcription factor activity, RNA polymerase II-specific"/>
    <property type="evidence" value="ECO:0007669"/>
    <property type="project" value="TreeGrafter"/>
</dbReference>
<sequence>MYENRPSSPRSWSNDGLRQTTTVSEPSKSPNGLAQATDVGHRPEPGSLLGVSNGRLDASSHTANSATPVDANPEQTGRPLGTSTGAVRRDPVVQLHSYPAPPLHHQPPQPRADALAASTTDSSRQGSSFHPLTTSTDSIRHAVPLTHQIVYNDGSSTGSRHPQLMPISQVQRPTMNVIYQNHAYGGPSANENDMPYRYGGAGSSGAGSGNVDLSATTGQVDDDDDDDKVHFWPVPRLVQGLTEASYPTINVSDARISGLPDFFSSTPAGMAGQAHAASDPYAGQVPGAVAGSSSYTYHTPSPSMQDPGVFGAGQASGFGGLAGSWSTSSTPTTEYPTAPYALQSRRLLQDNDDFGSQRYAPHEAAYSERGDDDSGRSATSHAGAGVANNNMGVPADVTGFFDHTDAALWPLGPSQLAAVSRPPDFPTQSMFGMAMPLNASPDRDRFRSGKPGPPSLPLPKQFKCSACDAIFSRNHDLKRHARIHLAVKPFPCMFCDKAFSRKDALKRHVLVKGCGVGNRKNGDKRKRSQAAAGAASDKAQPPNPAPPTALEGIEDASPDSSFGSQQHFGDVGGVAMEATPSFEEGGPGRVAAWREPGSGAGPPGPFDSAGHPASFGAAGEVMLGGGFKTSAPQGVDDVRLGRPPFPGDPHMMGGSEPRFDGIPGHAALMQSNSLAKAYPPDMGASGGAPSRRAYGMPGASAGYVDELAAGARQASRPQQSNGFAAGADHRGGMMMPSSDPHPSDHAFGDPLAHQPGELATAGPGFNGPAYAQQQGEALGYYHHQPPPGNGDDHLAVQSHPAQRGPQPHPGAGAGVEFRPYP</sequence>
<feature type="compositionally biased region" description="Polar residues" evidence="5">
    <location>
        <begin position="558"/>
        <end position="567"/>
    </location>
</feature>
<keyword evidence="2 4" id="KW-0863">Zinc-finger</keyword>
<feature type="region of interest" description="Disordered" evidence="5">
    <location>
        <begin position="626"/>
        <end position="656"/>
    </location>
</feature>
<feature type="compositionally biased region" description="Low complexity" evidence="5">
    <location>
        <begin position="112"/>
        <end position="123"/>
    </location>
</feature>
<dbReference type="KEGG" id="pfp:PFL1_04298"/>
<keyword evidence="3" id="KW-0862">Zinc</keyword>
<evidence type="ECO:0000313" key="8">
    <source>
        <dbReference type="Proteomes" id="UP000053664"/>
    </source>
</evidence>
<dbReference type="PANTHER" id="PTHR23235">
    <property type="entry name" value="KRUEPPEL-LIKE TRANSCRIPTION FACTOR"/>
    <property type="match status" value="1"/>
</dbReference>
<feature type="compositionally biased region" description="Polar residues" evidence="5">
    <location>
        <begin position="124"/>
        <end position="134"/>
    </location>
</feature>
<dbReference type="Gene3D" id="3.30.160.60">
    <property type="entry name" value="Classic Zinc Finger"/>
    <property type="match status" value="2"/>
</dbReference>
<protein>
    <recommendedName>
        <fullName evidence="6">C2H2-type domain-containing protein</fullName>
    </recommendedName>
</protein>
<dbReference type="OrthoDB" id="8922241at2759"/>
<dbReference type="RefSeq" id="XP_007880016.1">
    <property type="nucleotide sequence ID" value="XM_007881825.1"/>
</dbReference>
<evidence type="ECO:0000256" key="3">
    <source>
        <dbReference type="ARBA" id="ARBA00022833"/>
    </source>
</evidence>
<dbReference type="Pfam" id="PF00096">
    <property type="entry name" value="zf-C2H2"/>
    <property type="match status" value="2"/>
</dbReference>
<dbReference type="SMART" id="SM00355">
    <property type="entry name" value="ZnF_C2H2"/>
    <property type="match status" value="2"/>
</dbReference>
<evidence type="ECO:0000256" key="2">
    <source>
        <dbReference type="ARBA" id="ARBA00022771"/>
    </source>
</evidence>
<evidence type="ECO:0000313" key="7">
    <source>
        <dbReference type="EMBL" id="EPQ27971.1"/>
    </source>
</evidence>
<dbReference type="FunFam" id="3.30.160.60:FF:000446">
    <property type="entry name" value="Zinc finger protein"/>
    <property type="match status" value="1"/>
</dbReference>
<dbReference type="PANTHER" id="PTHR23235:SF120">
    <property type="entry name" value="KRUPPEL-LIKE FACTOR 15"/>
    <property type="match status" value="1"/>
</dbReference>
<dbReference type="PROSITE" id="PS50157">
    <property type="entry name" value="ZINC_FINGER_C2H2_2"/>
    <property type="match status" value="2"/>
</dbReference>
<evidence type="ECO:0000256" key="5">
    <source>
        <dbReference type="SAM" id="MobiDB-lite"/>
    </source>
</evidence>
<feature type="region of interest" description="Disordered" evidence="5">
    <location>
        <begin position="1"/>
        <end position="134"/>
    </location>
</feature>
<name>A0A061HBL7_9BASI</name>
<evidence type="ECO:0000256" key="4">
    <source>
        <dbReference type="PROSITE-ProRule" id="PRU00042"/>
    </source>
</evidence>
<accession>A0A061HBL7</accession>
<dbReference type="Proteomes" id="UP000053664">
    <property type="component" value="Unassembled WGS sequence"/>
</dbReference>
<feature type="region of interest" description="Disordered" evidence="5">
    <location>
        <begin position="711"/>
        <end position="821"/>
    </location>
</feature>
<keyword evidence="1" id="KW-0479">Metal-binding</keyword>
<evidence type="ECO:0000256" key="1">
    <source>
        <dbReference type="ARBA" id="ARBA00022723"/>
    </source>
</evidence>
<dbReference type="InterPro" id="IPR036236">
    <property type="entry name" value="Znf_C2H2_sf"/>
</dbReference>
<dbReference type="EMBL" id="KE361636">
    <property type="protein sequence ID" value="EPQ27971.1"/>
    <property type="molecule type" value="Genomic_DNA"/>
</dbReference>
<organism evidence="7 8">
    <name type="scientific">Pseudozyma flocculosa PF-1</name>
    <dbReference type="NCBI Taxonomy" id="1277687"/>
    <lineage>
        <taxon>Eukaryota</taxon>
        <taxon>Fungi</taxon>
        <taxon>Dikarya</taxon>
        <taxon>Basidiomycota</taxon>
        <taxon>Ustilaginomycotina</taxon>
        <taxon>Ustilaginomycetes</taxon>
        <taxon>Ustilaginales</taxon>
        <taxon>Ustilaginaceae</taxon>
        <taxon>Pseudozyma</taxon>
    </lineage>
</organism>
<reference evidence="7 8" key="1">
    <citation type="journal article" date="2013" name="Plant Cell">
        <title>The transition from a phytopathogenic smut ancestor to an anamorphic biocontrol agent deciphered by comparative whole-genome analysis.</title>
        <authorList>
            <person name="Lefebvre F."/>
            <person name="Joly D.L."/>
            <person name="Labbe C."/>
            <person name="Teichmann B."/>
            <person name="Linning R."/>
            <person name="Belzile F."/>
            <person name="Bakkeren G."/>
            <person name="Belanger R.R."/>
        </authorList>
    </citation>
    <scope>NUCLEOTIDE SEQUENCE [LARGE SCALE GENOMIC DNA]</scope>
    <source>
        <strain evidence="7 8">PF-1</strain>
    </source>
</reference>
<gene>
    <name evidence="7" type="ORF">PFL1_04298</name>
</gene>
<dbReference type="GeneID" id="19318404"/>
<feature type="region of interest" description="Disordered" evidence="5">
    <location>
        <begin position="364"/>
        <end position="389"/>
    </location>
</feature>
<dbReference type="InterPro" id="IPR013087">
    <property type="entry name" value="Znf_C2H2_type"/>
</dbReference>